<evidence type="ECO:0000256" key="8">
    <source>
        <dbReference type="ARBA" id="ARBA00022723"/>
    </source>
</evidence>
<dbReference type="GO" id="GO:0006508">
    <property type="term" value="P:proteolysis"/>
    <property type="evidence" value="ECO:0007669"/>
    <property type="project" value="UniProtKB-KW"/>
</dbReference>
<organism evidence="16 17">
    <name type="scientific">Bradyrhizobium lablabi</name>
    <dbReference type="NCBI Taxonomy" id="722472"/>
    <lineage>
        <taxon>Bacteria</taxon>
        <taxon>Pseudomonadati</taxon>
        <taxon>Pseudomonadota</taxon>
        <taxon>Alphaproteobacteria</taxon>
        <taxon>Hyphomicrobiales</taxon>
        <taxon>Nitrobacteraceae</taxon>
        <taxon>Bradyrhizobium</taxon>
    </lineage>
</organism>
<feature type="transmembrane region" description="Helical" evidence="14">
    <location>
        <begin position="256"/>
        <end position="278"/>
    </location>
</feature>
<dbReference type="Gene3D" id="3.90.1590.10">
    <property type="entry name" value="glutathione-dependent formaldehyde- activating enzyme (gfa)"/>
    <property type="match status" value="1"/>
</dbReference>
<dbReference type="GO" id="GO:0008237">
    <property type="term" value="F:metallopeptidase activity"/>
    <property type="evidence" value="ECO:0007669"/>
    <property type="project" value="UniProtKB-KW"/>
</dbReference>
<dbReference type="Pfam" id="PF02163">
    <property type="entry name" value="Peptidase_M50"/>
    <property type="match status" value="1"/>
</dbReference>
<comment type="similarity">
    <text evidence="3">Belongs to the Gfa family.</text>
</comment>
<proteinExistence type="inferred from homology"/>
<dbReference type="Proteomes" id="UP000183208">
    <property type="component" value="Unassembled WGS sequence"/>
</dbReference>
<evidence type="ECO:0000256" key="3">
    <source>
        <dbReference type="ARBA" id="ARBA00005495"/>
    </source>
</evidence>
<sequence>MGGTREGGCLCGAVRFRTEGEPLNVRICHCRTCQKAMGSPFYARALFEPRALHVEGETGRYPSSETLHREFCKACGTRLFSRRTNGTAVGVALATFDDRNAFAPTAHLGLGEDRVGADRRWSAATSIRAAEGAIAGAFRPAAPGLRFAPSGLRCRTTSGAIRLNISLYDVSVWVLPLVIAITFHEAAHGFVAHRLGDNTAFALGRVSFNPLKHIDPFGTLILPGILLLSHSPFLFGYAKPVPVNFRNLNHPRLDMVWVALAGPVTNIILALTAAFAFHALPFVPADAAKWTADNLKNAFLINIVLAVFNMLPIPPLDGGRVAVGLLPRFLAYPLSRLEPYGMLILIGLLILLPIVGTQLGLNLDVISAILRTVTGYVIGALLFLTGNA</sequence>
<evidence type="ECO:0000313" key="16">
    <source>
        <dbReference type="EMBL" id="SEE24684.1"/>
    </source>
</evidence>
<keyword evidence="6 16" id="KW-0645">Protease</keyword>
<name>A0A1M7GY62_9BRAD</name>
<dbReference type="InterPro" id="IPR011057">
    <property type="entry name" value="Mss4-like_sf"/>
</dbReference>
<feature type="transmembrane region" description="Helical" evidence="14">
    <location>
        <begin position="365"/>
        <end position="384"/>
    </location>
</feature>
<gene>
    <name evidence="16" type="ORF">SAMN05444171_6785</name>
</gene>
<keyword evidence="10" id="KW-0862">Zinc</keyword>
<dbReference type="PANTHER" id="PTHR35864">
    <property type="entry name" value="ZINC METALLOPROTEASE MJ0611-RELATED"/>
    <property type="match status" value="1"/>
</dbReference>
<feature type="transmembrane region" description="Helical" evidence="14">
    <location>
        <begin position="217"/>
        <end position="235"/>
    </location>
</feature>
<reference evidence="16 17" key="1">
    <citation type="submission" date="2016-10" db="EMBL/GenBank/DDBJ databases">
        <authorList>
            <person name="de Groot N.N."/>
        </authorList>
    </citation>
    <scope>NUCLEOTIDE SEQUENCE [LARGE SCALE GENOMIC DNA]</scope>
    <source>
        <strain evidence="16 17">GAS522</strain>
    </source>
</reference>
<accession>A0A1M7GY62</accession>
<evidence type="ECO:0000256" key="6">
    <source>
        <dbReference type="ARBA" id="ARBA00022670"/>
    </source>
</evidence>
<dbReference type="InterPro" id="IPR006913">
    <property type="entry name" value="CENP-V/GFA"/>
</dbReference>
<comment type="similarity">
    <text evidence="4">Belongs to the peptidase M50B family.</text>
</comment>
<dbReference type="InterPro" id="IPR052348">
    <property type="entry name" value="Metallopeptidase_M50B"/>
</dbReference>
<feature type="transmembrane region" description="Helical" evidence="14">
    <location>
        <begin position="298"/>
        <end position="316"/>
    </location>
</feature>
<evidence type="ECO:0000256" key="5">
    <source>
        <dbReference type="ARBA" id="ARBA00022475"/>
    </source>
</evidence>
<dbReference type="AlphaFoldDB" id="A0A1M7GY62"/>
<comment type="cofactor">
    <cofactor evidence="1">
        <name>Zn(2+)</name>
        <dbReference type="ChEBI" id="CHEBI:29105"/>
    </cofactor>
</comment>
<evidence type="ECO:0000256" key="7">
    <source>
        <dbReference type="ARBA" id="ARBA00022692"/>
    </source>
</evidence>
<evidence type="ECO:0000313" key="17">
    <source>
        <dbReference type="Proteomes" id="UP000183208"/>
    </source>
</evidence>
<evidence type="ECO:0000256" key="9">
    <source>
        <dbReference type="ARBA" id="ARBA00022801"/>
    </source>
</evidence>
<feature type="transmembrane region" description="Helical" evidence="14">
    <location>
        <begin position="337"/>
        <end position="359"/>
    </location>
</feature>
<keyword evidence="11 14" id="KW-1133">Transmembrane helix</keyword>
<dbReference type="PANTHER" id="PTHR35864:SF1">
    <property type="entry name" value="ZINC METALLOPROTEASE YWHC-RELATED"/>
    <property type="match status" value="1"/>
</dbReference>
<dbReference type="GO" id="GO:0005886">
    <property type="term" value="C:plasma membrane"/>
    <property type="evidence" value="ECO:0007669"/>
    <property type="project" value="UniProtKB-SubCell"/>
</dbReference>
<evidence type="ECO:0000256" key="4">
    <source>
        <dbReference type="ARBA" id="ARBA00007931"/>
    </source>
</evidence>
<evidence type="ECO:0000256" key="14">
    <source>
        <dbReference type="SAM" id="Phobius"/>
    </source>
</evidence>
<evidence type="ECO:0000256" key="12">
    <source>
        <dbReference type="ARBA" id="ARBA00023049"/>
    </source>
</evidence>
<evidence type="ECO:0000256" key="11">
    <source>
        <dbReference type="ARBA" id="ARBA00022989"/>
    </source>
</evidence>
<dbReference type="InterPro" id="IPR044537">
    <property type="entry name" value="Rip2-like"/>
</dbReference>
<evidence type="ECO:0000256" key="1">
    <source>
        <dbReference type="ARBA" id="ARBA00001947"/>
    </source>
</evidence>
<dbReference type="Pfam" id="PF04828">
    <property type="entry name" value="GFA"/>
    <property type="match status" value="1"/>
</dbReference>
<keyword evidence="8" id="KW-0479">Metal-binding</keyword>
<keyword evidence="7 14" id="KW-0812">Transmembrane</keyword>
<dbReference type="SUPFAM" id="SSF51316">
    <property type="entry name" value="Mss4-like"/>
    <property type="match status" value="1"/>
</dbReference>
<keyword evidence="12" id="KW-0482">Metalloprotease</keyword>
<keyword evidence="5" id="KW-1003">Cell membrane</keyword>
<evidence type="ECO:0000256" key="2">
    <source>
        <dbReference type="ARBA" id="ARBA00004651"/>
    </source>
</evidence>
<dbReference type="EMBL" id="FNTI01000001">
    <property type="protein sequence ID" value="SEE24684.1"/>
    <property type="molecule type" value="Genomic_DNA"/>
</dbReference>
<evidence type="ECO:0000256" key="10">
    <source>
        <dbReference type="ARBA" id="ARBA00022833"/>
    </source>
</evidence>
<dbReference type="PROSITE" id="PS51891">
    <property type="entry name" value="CENP_V_GFA"/>
    <property type="match status" value="1"/>
</dbReference>
<keyword evidence="13 14" id="KW-0472">Membrane</keyword>
<dbReference type="InterPro" id="IPR008915">
    <property type="entry name" value="Peptidase_M50"/>
</dbReference>
<keyword evidence="9" id="KW-0378">Hydrolase</keyword>
<comment type="subcellular location">
    <subcellularLocation>
        <location evidence="2">Cell membrane</location>
        <topology evidence="2">Multi-pass membrane protein</topology>
    </subcellularLocation>
</comment>
<evidence type="ECO:0000256" key="13">
    <source>
        <dbReference type="ARBA" id="ARBA00023136"/>
    </source>
</evidence>
<dbReference type="GO" id="GO:0046872">
    <property type="term" value="F:metal ion binding"/>
    <property type="evidence" value="ECO:0007669"/>
    <property type="project" value="UniProtKB-KW"/>
</dbReference>
<feature type="domain" description="CENP-V/GFA" evidence="15">
    <location>
        <begin position="5"/>
        <end position="103"/>
    </location>
</feature>
<dbReference type="GO" id="GO:0016846">
    <property type="term" value="F:carbon-sulfur lyase activity"/>
    <property type="evidence" value="ECO:0007669"/>
    <property type="project" value="InterPro"/>
</dbReference>
<evidence type="ECO:0000259" key="15">
    <source>
        <dbReference type="PROSITE" id="PS51891"/>
    </source>
</evidence>
<protein>
    <submittedName>
        <fullName evidence="16">Zn-dependent protease (Includes SpoIVFB)</fullName>
    </submittedName>
</protein>
<dbReference type="CDD" id="cd06158">
    <property type="entry name" value="S2P-M50_like_1"/>
    <property type="match status" value="1"/>
</dbReference>